<name>K1UJB0_9ZZZZ</name>
<evidence type="ECO:0000313" key="3">
    <source>
        <dbReference type="EMBL" id="EKC78295.1"/>
    </source>
</evidence>
<dbReference type="Pfam" id="PF00501">
    <property type="entry name" value="AMP-binding"/>
    <property type="match status" value="1"/>
</dbReference>
<dbReference type="PANTHER" id="PTHR45527">
    <property type="entry name" value="NONRIBOSOMAL PEPTIDE SYNTHETASE"/>
    <property type="match status" value="1"/>
</dbReference>
<dbReference type="InterPro" id="IPR000873">
    <property type="entry name" value="AMP-dep_synth/lig_dom"/>
</dbReference>
<dbReference type="Gene3D" id="3.30.300.30">
    <property type="match status" value="1"/>
</dbReference>
<dbReference type="Gene3D" id="3.40.50.12780">
    <property type="entry name" value="N-terminal domain of ligase-like"/>
    <property type="match status" value="1"/>
</dbReference>
<feature type="non-terminal residue" evidence="3">
    <location>
        <position position="280"/>
    </location>
</feature>
<dbReference type="AlphaFoldDB" id="K1UJB0"/>
<accession>K1UJB0</accession>
<keyword evidence="1" id="KW-0436">Ligase</keyword>
<protein>
    <submittedName>
        <fullName evidence="3">Non-ribosomal peptide synthetase</fullName>
    </submittedName>
</protein>
<feature type="domain" description="AMP-dependent synthetase/ligase" evidence="2">
    <location>
        <begin position="2"/>
        <end position="131"/>
    </location>
</feature>
<proteinExistence type="predicted"/>
<dbReference type="SUPFAM" id="SSF56801">
    <property type="entry name" value="Acetyl-CoA synthetase-like"/>
    <property type="match status" value="1"/>
</dbReference>
<evidence type="ECO:0000256" key="1">
    <source>
        <dbReference type="ARBA" id="ARBA00022598"/>
    </source>
</evidence>
<reference evidence="3" key="1">
    <citation type="journal article" date="2013" name="Environ. Microbiol.">
        <title>Microbiota from the distal guts of lean and obese adolescents exhibit partial functional redundancy besides clear differences in community structure.</title>
        <authorList>
            <person name="Ferrer M."/>
            <person name="Ruiz A."/>
            <person name="Lanza F."/>
            <person name="Haange S.B."/>
            <person name="Oberbach A."/>
            <person name="Till H."/>
            <person name="Bargiela R."/>
            <person name="Campoy C."/>
            <person name="Segura M.T."/>
            <person name="Richter M."/>
            <person name="von Bergen M."/>
            <person name="Seifert J."/>
            <person name="Suarez A."/>
        </authorList>
    </citation>
    <scope>NUCLEOTIDE SEQUENCE</scope>
</reference>
<dbReference type="GO" id="GO:0031177">
    <property type="term" value="F:phosphopantetheine binding"/>
    <property type="evidence" value="ECO:0007669"/>
    <property type="project" value="TreeGrafter"/>
</dbReference>
<organism evidence="3">
    <name type="scientific">human gut metagenome</name>
    <dbReference type="NCBI Taxonomy" id="408170"/>
    <lineage>
        <taxon>unclassified sequences</taxon>
        <taxon>metagenomes</taxon>
        <taxon>organismal metagenomes</taxon>
    </lineage>
</organism>
<dbReference type="GO" id="GO:0043041">
    <property type="term" value="P:amino acid activation for nonribosomal peptide biosynthetic process"/>
    <property type="evidence" value="ECO:0007669"/>
    <property type="project" value="TreeGrafter"/>
</dbReference>
<gene>
    <name evidence="3" type="ORF">LEA_03648</name>
</gene>
<dbReference type="GO" id="GO:0044550">
    <property type="term" value="P:secondary metabolite biosynthetic process"/>
    <property type="evidence" value="ECO:0007669"/>
    <property type="project" value="TreeGrafter"/>
</dbReference>
<dbReference type="PANTHER" id="PTHR45527:SF10">
    <property type="entry name" value="PYOCHELIN SYNTHASE PCHF"/>
    <property type="match status" value="1"/>
</dbReference>
<dbReference type="GO" id="GO:0016874">
    <property type="term" value="F:ligase activity"/>
    <property type="evidence" value="ECO:0007669"/>
    <property type="project" value="UniProtKB-KW"/>
</dbReference>
<comment type="caution">
    <text evidence="3">The sequence shown here is derived from an EMBL/GenBank/DDBJ whole genome shotgun (WGS) entry which is preliminary data.</text>
</comment>
<dbReference type="InterPro" id="IPR045851">
    <property type="entry name" value="AMP-bd_C_sf"/>
</dbReference>
<evidence type="ECO:0000259" key="2">
    <source>
        <dbReference type="Pfam" id="PF00501"/>
    </source>
</evidence>
<dbReference type="GO" id="GO:0000036">
    <property type="term" value="F:acyl carrier activity"/>
    <property type="evidence" value="ECO:0007669"/>
    <property type="project" value="TreeGrafter"/>
</dbReference>
<sequence length="280" mass="32305">MNHENITVWNSVPAFVEMLAEYEEYQRQVTSQSLRLVMMSGDWVPVSLPGRIRNLFQNVEIVALGGATEGSIWSNHFEIPEVVPEDWKSIPYGKPLANQKYYVLDQNMEDCPDWVPGTLYIAGDGIAQGYLNDKEKTKEKFVVLDRTGERLYCTGDMGRYWNDGNIEFLGRLDNQVKIGGHRIELGELENALNSIPQIKESIVEVINKKYLIAFICFDKMKYVKIDEDIFWENGINELKKEFVKNEEEIFINSYGKSLEKISAMIIFQTFIEMGVKENCE</sequence>
<dbReference type="InterPro" id="IPR042099">
    <property type="entry name" value="ANL_N_sf"/>
</dbReference>
<dbReference type="EMBL" id="AJWY01002406">
    <property type="protein sequence ID" value="EKC78295.1"/>
    <property type="molecule type" value="Genomic_DNA"/>
</dbReference>
<dbReference type="GO" id="GO:0005737">
    <property type="term" value="C:cytoplasm"/>
    <property type="evidence" value="ECO:0007669"/>
    <property type="project" value="TreeGrafter"/>
</dbReference>